<dbReference type="WBParaSite" id="JU765_v2.g1233.t1">
    <property type="protein sequence ID" value="JU765_v2.g1233.t1"/>
    <property type="gene ID" value="JU765_v2.g1233"/>
</dbReference>
<evidence type="ECO:0000313" key="2">
    <source>
        <dbReference type="WBParaSite" id="JU765_v2.g1233.t1"/>
    </source>
</evidence>
<sequence>MPGIPGERGPIGLPGLPGPKGDPGVPGIPGPYWLQYNRGSEEWKWLDGTVLDFEAWGENEPDNPKTEPCVMLYPDGINREGYEKFIREWDTVSCTENAMYFVCKKPKKI</sequence>
<accession>A0AC34Q307</accession>
<reference evidence="2" key="1">
    <citation type="submission" date="2022-11" db="UniProtKB">
        <authorList>
            <consortium name="WormBaseParasite"/>
        </authorList>
    </citation>
    <scope>IDENTIFICATION</scope>
</reference>
<dbReference type="Proteomes" id="UP000887576">
    <property type="component" value="Unplaced"/>
</dbReference>
<name>A0AC34Q307_9BILA</name>
<evidence type="ECO:0000313" key="1">
    <source>
        <dbReference type="Proteomes" id="UP000887576"/>
    </source>
</evidence>
<protein>
    <submittedName>
        <fullName evidence="2">C-type lectin domain-containing protein</fullName>
    </submittedName>
</protein>
<proteinExistence type="predicted"/>
<organism evidence="1 2">
    <name type="scientific">Panagrolaimus sp. JU765</name>
    <dbReference type="NCBI Taxonomy" id="591449"/>
    <lineage>
        <taxon>Eukaryota</taxon>
        <taxon>Metazoa</taxon>
        <taxon>Ecdysozoa</taxon>
        <taxon>Nematoda</taxon>
        <taxon>Chromadorea</taxon>
        <taxon>Rhabditida</taxon>
        <taxon>Tylenchina</taxon>
        <taxon>Panagrolaimomorpha</taxon>
        <taxon>Panagrolaimoidea</taxon>
        <taxon>Panagrolaimidae</taxon>
        <taxon>Panagrolaimus</taxon>
    </lineage>
</organism>